<dbReference type="Proteomes" id="UP000499080">
    <property type="component" value="Unassembled WGS sequence"/>
</dbReference>
<organism evidence="1 2">
    <name type="scientific">Araneus ventricosus</name>
    <name type="common">Orbweaver spider</name>
    <name type="synonym">Epeira ventricosa</name>
    <dbReference type="NCBI Taxonomy" id="182803"/>
    <lineage>
        <taxon>Eukaryota</taxon>
        <taxon>Metazoa</taxon>
        <taxon>Ecdysozoa</taxon>
        <taxon>Arthropoda</taxon>
        <taxon>Chelicerata</taxon>
        <taxon>Arachnida</taxon>
        <taxon>Araneae</taxon>
        <taxon>Araneomorphae</taxon>
        <taxon>Entelegynae</taxon>
        <taxon>Araneoidea</taxon>
        <taxon>Araneidae</taxon>
        <taxon>Araneus</taxon>
    </lineage>
</organism>
<evidence type="ECO:0000313" key="1">
    <source>
        <dbReference type="EMBL" id="GBO04896.1"/>
    </source>
</evidence>
<proteinExistence type="predicted"/>
<accession>A0A4Y2TZU7</accession>
<protein>
    <submittedName>
        <fullName evidence="1">Uncharacterized protein</fullName>
    </submittedName>
</protein>
<dbReference type="EMBL" id="BGPR01031695">
    <property type="protein sequence ID" value="GBO04896.1"/>
    <property type="molecule type" value="Genomic_DNA"/>
</dbReference>
<dbReference type="AlphaFoldDB" id="A0A4Y2TZU7"/>
<comment type="caution">
    <text evidence="1">The sequence shown here is derived from an EMBL/GenBank/DDBJ whole genome shotgun (WGS) entry which is preliminary data.</text>
</comment>
<keyword evidence="2" id="KW-1185">Reference proteome</keyword>
<sequence length="100" mass="11591">MSNDKVTSLTSDNYPPPEQDMTAILLDRNVYDIVLGKEISPRDNATEKEKCRYKKSCKKVFLSIYLNISKDLRTLIADITDGKRTWKIIQKYFHPVVKPV</sequence>
<gene>
    <name evidence="1" type="ORF">AVEN_11569_1</name>
</gene>
<name>A0A4Y2TZU7_ARAVE</name>
<reference evidence="1 2" key="1">
    <citation type="journal article" date="2019" name="Sci. Rep.">
        <title>Orb-weaving spider Araneus ventricosus genome elucidates the spidroin gene catalogue.</title>
        <authorList>
            <person name="Kono N."/>
            <person name="Nakamura H."/>
            <person name="Ohtoshi R."/>
            <person name="Moran D.A.P."/>
            <person name="Shinohara A."/>
            <person name="Yoshida Y."/>
            <person name="Fujiwara M."/>
            <person name="Mori M."/>
            <person name="Tomita M."/>
            <person name="Arakawa K."/>
        </authorList>
    </citation>
    <scope>NUCLEOTIDE SEQUENCE [LARGE SCALE GENOMIC DNA]</scope>
</reference>
<evidence type="ECO:0000313" key="2">
    <source>
        <dbReference type="Proteomes" id="UP000499080"/>
    </source>
</evidence>